<dbReference type="Gene3D" id="1.20.5.4130">
    <property type="match status" value="1"/>
</dbReference>
<feature type="domain" description="NB-ARC" evidence="8">
    <location>
        <begin position="158"/>
        <end position="323"/>
    </location>
</feature>
<dbReference type="FunFam" id="3.40.50.300:FF:001091">
    <property type="entry name" value="Probable disease resistance protein At1g61300"/>
    <property type="match status" value="1"/>
</dbReference>
<feature type="domain" description="Disease resistance R13L4/SHOC-2-like LRR" evidence="11">
    <location>
        <begin position="538"/>
        <end position="817"/>
    </location>
</feature>
<dbReference type="Gene3D" id="1.10.10.10">
    <property type="entry name" value="Winged helix-like DNA-binding domain superfamily/Winged helix DNA-binding domain"/>
    <property type="match status" value="1"/>
</dbReference>
<proteinExistence type="inferred from homology"/>
<dbReference type="InterPro" id="IPR036388">
    <property type="entry name" value="WH-like_DNA-bd_sf"/>
</dbReference>
<evidence type="ECO:0000256" key="1">
    <source>
        <dbReference type="ARBA" id="ARBA00008894"/>
    </source>
</evidence>
<dbReference type="InterPro" id="IPR042197">
    <property type="entry name" value="Apaf_helical"/>
</dbReference>
<evidence type="ECO:0008006" key="14">
    <source>
        <dbReference type="Google" id="ProtNLM"/>
    </source>
</evidence>
<dbReference type="InterPro" id="IPR055414">
    <property type="entry name" value="LRR_R13L4/SHOC2-like"/>
</dbReference>
<dbReference type="GO" id="GO:0005524">
    <property type="term" value="F:ATP binding"/>
    <property type="evidence" value="ECO:0007669"/>
    <property type="project" value="UniProtKB-KW"/>
</dbReference>
<dbReference type="PANTHER" id="PTHR23155:SF1193">
    <property type="entry name" value="DISEASE RESISTANCE PROTEIN RPP13-RELATED"/>
    <property type="match status" value="1"/>
</dbReference>
<evidence type="ECO:0000259" key="11">
    <source>
        <dbReference type="Pfam" id="PF23598"/>
    </source>
</evidence>
<dbReference type="AlphaFoldDB" id="A0A8X8ZZM8"/>
<dbReference type="Pfam" id="PF23559">
    <property type="entry name" value="WHD_DRP"/>
    <property type="match status" value="1"/>
</dbReference>
<keyword evidence="5" id="KW-0611">Plant defense</keyword>
<dbReference type="PANTHER" id="PTHR23155">
    <property type="entry name" value="DISEASE RESISTANCE PROTEIN RP"/>
    <property type="match status" value="1"/>
</dbReference>
<keyword evidence="7" id="KW-0175">Coiled coil</keyword>
<dbReference type="EMBL" id="PNBA02000005">
    <property type="protein sequence ID" value="KAG6424322.1"/>
    <property type="molecule type" value="Genomic_DNA"/>
</dbReference>
<evidence type="ECO:0000256" key="6">
    <source>
        <dbReference type="ARBA" id="ARBA00022840"/>
    </source>
</evidence>
<dbReference type="InterPro" id="IPR032675">
    <property type="entry name" value="LRR_dom_sf"/>
</dbReference>
<dbReference type="Gene3D" id="3.40.50.300">
    <property type="entry name" value="P-loop containing nucleotide triphosphate hydrolases"/>
    <property type="match status" value="1"/>
</dbReference>
<evidence type="ECO:0000256" key="2">
    <source>
        <dbReference type="ARBA" id="ARBA00022614"/>
    </source>
</evidence>
<evidence type="ECO:0000256" key="5">
    <source>
        <dbReference type="ARBA" id="ARBA00022821"/>
    </source>
</evidence>
<dbReference type="GO" id="GO:0098542">
    <property type="term" value="P:defense response to other organism"/>
    <property type="evidence" value="ECO:0007669"/>
    <property type="project" value="TreeGrafter"/>
</dbReference>
<evidence type="ECO:0000256" key="7">
    <source>
        <dbReference type="SAM" id="Coils"/>
    </source>
</evidence>
<dbReference type="InterPro" id="IPR058922">
    <property type="entry name" value="WHD_DRP"/>
</dbReference>
<dbReference type="InterPro" id="IPR044974">
    <property type="entry name" value="Disease_R_plants"/>
</dbReference>
<evidence type="ECO:0000259" key="9">
    <source>
        <dbReference type="Pfam" id="PF18052"/>
    </source>
</evidence>
<dbReference type="InterPro" id="IPR038005">
    <property type="entry name" value="RX-like_CC"/>
</dbReference>
<dbReference type="FunFam" id="1.10.10.10:FF:000322">
    <property type="entry name" value="Probable disease resistance protein At1g63360"/>
    <property type="match status" value="1"/>
</dbReference>
<evidence type="ECO:0000259" key="10">
    <source>
        <dbReference type="Pfam" id="PF23559"/>
    </source>
</evidence>
<dbReference type="InterPro" id="IPR002182">
    <property type="entry name" value="NB-ARC"/>
</dbReference>
<organism evidence="12">
    <name type="scientific">Salvia splendens</name>
    <name type="common">Scarlet sage</name>
    <dbReference type="NCBI Taxonomy" id="180675"/>
    <lineage>
        <taxon>Eukaryota</taxon>
        <taxon>Viridiplantae</taxon>
        <taxon>Streptophyta</taxon>
        <taxon>Embryophyta</taxon>
        <taxon>Tracheophyta</taxon>
        <taxon>Spermatophyta</taxon>
        <taxon>Magnoliopsida</taxon>
        <taxon>eudicotyledons</taxon>
        <taxon>Gunneridae</taxon>
        <taxon>Pentapetalae</taxon>
        <taxon>asterids</taxon>
        <taxon>lamiids</taxon>
        <taxon>Lamiales</taxon>
        <taxon>Lamiaceae</taxon>
        <taxon>Nepetoideae</taxon>
        <taxon>Mentheae</taxon>
        <taxon>Salviinae</taxon>
        <taxon>Salvia</taxon>
        <taxon>Salvia subgen. Calosphace</taxon>
        <taxon>core Calosphace</taxon>
    </lineage>
</organism>
<dbReference type="InterPro" id="IPR027417">
    <property type="entry name" value="P-loop_NTPase"/>
</dbReference>
<evidence type="ECO:0000256" key="3">
    <source>
        <dbReference type="ARBA" id="ARBA00022737"/>
    </source>
</evidence>
<dbReference type="GO" id="GO:0051607">
    <property type="term" value="P:defense response to virus"/>
    <property type="evidence" value="ECO:0007669"/>
    <property type="project" value="UniProtKB-ARBA"/>
</dbReference>
<evidence type="ECO:0000256" key="4">
    <source>
        <dbReference type="ARBA" id="ARBA00022741"/>
    </source>
</evidence>
<name>A0A8X8ZZM8_SALSN</name>
<feature type="domain" description="Disease resistance N-terminal" evidence="9">
    <location>
        <begin position="5"/>
        <end position="91"/>
    </location>
</feature>
<reference evidence="12" key="1">
    <citation type="submission" date="2018-01" db="EMBL/GenBank/DDBJ databases">
        <authorList>
            <person name="Mao J.F."/>
        </authorList>
    </citation>
    <scope>NUCLEOTIDE SEQUENCE</scope>
    <source>
        <strain evidence="12">Huo1</strain>
        <tissue evidence="12">Leaf</tissue>
    </source>
</reference>
<comment type="similarity">
    <text evidence="1">Belongs to the disease resistance NB-LRR family.</text>
</comment>
<dbReference type="CDD" id="cd14798">
    <property type="entry name" value="RX-CC_like"/>
    <property type="match status" value="1"/>
</dbReference>
<feature type="domain" description="Disease resistance protein winged helix" evidence="10">
    <location>
        <begin position="412"/>
        <end position="482"/>
    </location>
</feature>
<dbReference type="OrthoDB" id="646178at2759"/>
<feature type="coiled-coil region" evidence="7">
    <location>
        <begin position="17"/>
        <end position="51"/>
    </location>
</feature>
<gene>
    <name evidence="12" type="ORF">SASPL_114737</name>
</gene>
<evidence type="ECO:0000313" key="13">
    <source>
        <dbReference type="Proteomes" id="UP000298416"/>
    </source>
</evidence>
<protein>
    <recommendedName>
        <fullName evidence="14">Disease resistance protein RPM1</fullName>
    </recommendedName>
</protein>
<keyword evidence="13" id="KW-1185">Reference proteome</keyword>
<dbReference type="Gene3D" id="1.10.8.430">
    <property type="entry name" value="Helical domain of apoptotic protease-activating factors"/>
    <property type="match status" value="1"/>
</dbReference>
<dbReference type="Pfam" id="PF00931">
    <property type="entry name" value="NB-ARC"/>
    <property type="match status" value="1"/>
</dbReference>
<dbReference type="Pfam" id="PF23598">
    <property type="entry name" value="LRR_14"/>
    <property type="match status" value="1"/>
</dbReference>
<reference evidence="12" key="2">
    <citation type="submission" date="2020-08" db="EMBL/GenBank/DDBJ databases">
        <title>Plant Genome Project.</title>
        <authorList>
            <person name="Zhang R.-G."/>
        </authorList>
    </citation>
    <scope>NUCLEOTIDE SEQUENCE</scope>
    <source>
        <strain evidence="12">Huo1</strain>
        <tissue evidence="12">Leaf</tissue>
    </source>
</reference>
<dbReference type="InterPro" id="IPR041118">
    <property type="entry name" value="Rx_N"/>
</dbReference>
<keyword evidence="2" id="KW-0433">Leucine-rich repeat</keyword>
<sequence>MAEAAVTFLLENVQKLLVDHINLISGAEAELRQLQNELELMKAFLMESANKREKGEVFRQHERQIREVVYKAEDTLDACLTQAAADKSKPFAFKRYDLAKKVKALREQDVQPIFDRARIGFSTLPIADPSTSGPQKPRTDDKKVPLLREDNVVGFDGEAETVINKLTEESAELEVISIVGMPGLGKTTLAWKIYRDPKSQYEFPTLIWVYVSQDYNIKEVFLNILKKFTQLDMSHCDENELARKVRSYLEKPKFLLFMDDVWTSEAWNHIEPALPKSNKSGRVLITSRDEKVAWHASKREPHRLRFLEPSESWELLQLEVFSRVDKCPKNVEIYGKDIAKQCGGVPLAIVVIGGILVEKFSSSDMKLEWEKVSASVSSHLSYDKQKRTENIILLSYNKLSYNLRDCFLYLGMFPEDSEISAWKLIRLWIAEGFIQQVPNKGLEEVAEEYLEELIARNLVMVDKTKAKGDVKTCRVHDMIREFCKGQAAFAKQNLFQEVKKTTEGTFFPSVADVPNYRRLCIHSYVVDFLRKKPKGPFVRSFVCFSREPIIFQPDCTPLIPEAFSLLRVLDANPIKFAKFPSKITQLIHLRYIALSGDQFNSLPDAILKLWNLQTIRIDTLSRTFEIKADIWKMLQLRHLKTKAAIIISKEAKGKAGENLQTLSRLSAHCCWEEVFNKASNVKNLGIRGRLSTLASTRCLAGLDRLQKLKLVYDVFPNVISHTPLRELPSPDRFPPNLRILKLSCTYLEWKHMATLGSLPSLEVLKLKENAFMGKFWNTVGNSFPSLEVLHIARTDLEFWTASEEPSPPFPKLQCLVLKNCEKLEEIPVLLKRSLQVLDIERVPKSFVQFTRLNMAEESQQIPGQQRGKAGGFKLIIAPGDGR</sequence>
<dbReference type="Proteomes" id="UP000298416">
    <property type="component" value="Unassembled WGS sequence"/>
</dbReference>
<dbReference type="SUPFAM" id="SSF52540">
    <property type="entry name" value="P-loop containing nucleoside triphosphate hydrolases"/>
    <property type="match status" value="1"/>
</dbReference>
<comment type="caution">
    <text evidence="12">The sequence shown here is derived from an EMBL/GenBank/DDBJ whole genome shotgun (WGS) entry which is preliminary data.</text>
</comment>
<evidence type="ECO:0000313" key="12">
    <source>
        <dbReference type="EMBL" id="KAG6424322.1"/>
    </source>
</evidence>
<keyword evidence="6" id="KW-0067">ATP-binding</keyword>
<keyword evidence="3" id="KW-0677">Repeat</keyword>
<dbReference type="Pfam" id="PF18052">
    <property type="entry name" value="Rx_N"/>
    <property type="match status" value="1"/>
</dbReference>
<dbReference type="Gene3D" id="3.80.10.10">
    <property type="entry name" value="Ribonuclease Inhibitor"/>
    <property type="match status" value="1"/>
</dbReference>
<keyword evidence="4" id="KW-0547">Nucleotide-binding</keyword>
<dbReference type="PRINTS" id="PR00364">
    <property type="entry name" value="DISEASERSIST"/>
</dbReference>
<evidence type="ECO:0000259" key="8">
    <source>
        <dbReference type="Pfam" id="PF00931"/>
    </source>
</evidence>
<accession>A0A8X8ZZM8</accession>
<dbReference type="GO" id="GO:0043531">
    <property type="term" value="F:ADP binding"/>
    <property type="evidence" value="ECO:0007669"/>
    <property type="project" value="InterPro"/>
</dbReference>
<dbReference type="SUPFAM" id="SSF52058">
    <property type="entry name" value="L domain-like"/>
    <property type="match status" value="1"/>
</dbReference>